<name>A0A0S2HYR2_9BACT</name>
<gene>
    <name evidence="1" type="ORF">L21SP5_01569</name>
</gene>
<dbReference type="Proteomes" id="UP000064893">
    <property type="component" value="Chromosome"/>
</dbReference>
<dbReference type="EMBL" id="CP013118">
    <property type="protein sequence ID" value="ALO15215.1"/>
    <property type="molecule type" value="Genomic_DNA"/>
</dbReference>
<accession>A0A0S2HYR2</accession>
<keyword evidence="2" id="KW-1185">Reference proteome</keyword>
<evidence type="ECO:0000313" key="2">
    <source>
        <dbReference type="Proteomes" id="UP000064893"/>
    </source>
</evidence>
<dbReference type="AlphaFoldDB" id="A0A0S2HYR2"/>
<proteinExistence type="predicted"/>
<evidence type="ECO:0000313" key="1">
    <source>
        <dbReference type="EMBL" id="ALO15215.1"/>
    </source>
</evidence>
<protein>
    <submittedName>
        <fullName evidence="1">Uncharacterized protein</fullName>
    </submittedName>
</protein>
<reference evidence="1 2" key="1">
    <citation type="submission" date="2015-11" db="EMBL/GenBank/DDBJ databases">
        <title>Description and complete genome sequence of a novel strain predominating in hypersaline microbial mats and representing a new family of the Bacteriodetes phylum.</title>
        <authorList>
            <person name="Spring S."/>
            <person name="Bunk B."/>
            <person name="Sproer C."/>
            <person name="Klenk H.-P."/>
        </authorList>
    </citation>
    <scope>NUCLEOTIDE SEQUENCE [LARGE SCALE GENOMIC DNA]</scope>
    <source>
        <strain evidence="1 2">L21-Spi-D4</strain>
    </source>
</reference>
<dbReference type="KEGG" id="blq:L21SP5_01569"/>
<dbReference type="InterPro" id="IPR029068">
    <property type="entry name" value="Glyas_Bleomycin-R_OHBP_Dase"/>
</dbReference>
<dbReference type="SUPFAM" id="SSF54593">
    <property type="entry name" value="Glyoxalase/Bleomycin resistance protein/Dihydroxybiphenyl dioxygenase"/>
    <property type="match status" value="1"/>
</dbReference>
<organism evidence="1 2">
    <name type="scientific">Salinivirga cyanobacteriivorans</name>
    <dbReference type="NCBI Taxonomy" id="1307839"/>
    <lineage>
        <taxon>Bacteria</taxon>
        <taxon>Pseudomonadati</taxon>
        <taxon>Bacteroidota</taxon>
        <taxon>Bacteroidia</taxon>
        <taxon>Bacteroidales</taxon>
        <taxon>Salinivirgaceae</taxon>
        <taxon>Salinivirga</taxon>
    </lineage>
</organism>
<dbReference type="RefSeq" id="WP_237214959.1">
    <property type="nucleotide sequence ID" value="NZ_CP013118.1"/>
</dbReference>
<dbReference type="STRING" id="1307839.L21SP5_01569"/>
<sequence length="121" mass="13864">MRKDSGLPQATMEWGWRYHHIGVPTSRKMPGERYIAHLKFYVSGFPESPVGVEWMRFEPDCSLPDLIQNTTHVAFEVDDLDLELKRHNFKILIPPNPPSDGVRVAMVEINGAPVELMEFTT</sequence>